<name>A0A5D0IUB3_9FLAO</name>
<accession>A0A5D0IUB3</accession>
<dbReference type="PROSITE" id="PS50110">
    <property type="entry name" value="RESPONSE_REGULATORY"/>
    <property type="match status" value="1"/>
</dbReference>
<comment type="caution">
    <text evidence="3">The sequence shown here is derived from an EMBL/GenBank/DDBJ whole genome shotgun (WGS) entry which is preliminary data.</text>
</comment>
<dbReference type="Pfam" id="PF00072">
    <property type="entry name" value="Response_reg"/>
    <property type="match status" value="1"/>
</dbReference>
<organism evidence="3 4">
    <name type="scientific">Seonamhaeicola marinus</name>
    <dbReference type="NCBI Taxonomy" id="1912246"/>
    <lineage>
        <taxon>Bacteria</taxon>
        <taxon>Pseudomonadati</taxon>
        <taxon>Bacteroidota</taxon>
        <taxon>Flavobacteriia</taxon>
        <taxon>Flavobacteriales</taxon>
        <taxon>Flavobacteriaceae</taxon>
    </lineage>
</organism>
<evidence type="ECO:0000313" key="3">
    <source>
        <dbReference type="EMBL" id="TYA86808.1"/>
    </source>
</evidence>
<dbReference type="Proteomes" id="UP000323930">
    <property type="component" value="Unassembled WGS sequence"/>
</dbReference>
<feature type="modified residue" description="4-aspartylphosphate" evidence="1">
    <location>
        <position position="65"/>
    </location>
</feature>
<dbReference type="InterPro" id="IPR001789">
    <property type="entry name" value="Sig_transdc_resp-reg_receiver"/>
</dbReference>
<keyword evidence="1" id="KW-0597">Phosphoprotein</keyword>
<protein>
    <submittedName>
        <fullName evidence="3">Response regulator transcription factor</fullName>
    </submittedName>
</protein>
<sequence>MSKVFNVLIVDDHPLIVKAYQSAVKHVGKRQEFDFKIDTANNCDSANALIQQYIGAEGLDLVFLDISLPPSEDGKIISGEDLGMLIREVLPEAKIVVSTTYTKNVRLNSILKSIDPDGFLIKNDLTPEVLTEAIESVLEEPPYYCKTVLKFLRKKSTNDFVLDRTDRQMLFELSKGAKMKDLPGILNLSIAAIERRKRILKEEFNVESKGDRELLQAAEDSGFI</sequence>
<evidence type="ECO:0000256" key="1">
    <source>
        <dbReference type="PROSITE-ProRule" id="PRU00169"/>
    </source>
</evidence>
<dbReference type="SUPFAM" id="SSF52172">
    <property type="entry name" value="CheY-like"/>
    <property type="match status" value="1"/>
</dbReference>
<evidence type="ECO:0000313" key="4">
    <source>
        <dbReference type="Proteomes" id="UP000323930"/>
    </source>
</evidence>
<proteinExistence type="predicted"/>
<gene>
    <name evidence="3" type="ORF">FUA24_04590</name>
</gene>
<evidence type="ECO:0000259" key="2">
    <source>
        <dbReference type="PROSITE" id="PS50110"/>
    </source>
</evidence>
<reference evidence="3 4" key="1">
    <citation type="submission" date="2019-08" db="EMBL/GenBank/DDBJ databases">
        <title>Seonamhaeicola sediminis sp. nov., isolated from marine sediment.</title>
        <authorList>
            <person name="Cao W.R."/>
        </authorList>
    </citation>
    <scope>NUCLEOTIDE SEQUENCE [LARGE SCALE GENOMIC DNA]</scope>
    <source>
        <strain evidence="3 4">B011</strain>
    </source>
</reference>
<dbReference type="InterPro" id="IPR011006">
    <property type="entry name" value="CheY-like_superfamily"/>
</dbReference>
<keyword evidence="4" id="KW-1185">Reference proteome</keyword>
<feature type="domain" description="Response regulatory" evidence="2">
    <location>
        <begin position="6"/>
        <end position="137"/>
    </location>
</feature>
<dbReference type="OrthoDB" id="651456at2"/>
<dbReference type="GO" id="GO:0000160">
    <property type="term" value="P:phosphorelay signal transduction system"/>
    <property type="evidence" value="ECO:0007669"/>
    <property type="project" value="InterPro"/>
</dbReference>
<dbReference type="Gene3D" id="3.40.50.2300">
    <property type="match status" value="1"/>
</dbReference>
<dbReference type="AlphaFoldDB" id="A0A5D0IUB3"/>
<dbReference type="SMART" id="SM00448">
    <property type="entry name" value="REC"/>
    <property type="match status" value="1"/>
</dbReference>
<dbReference type="EMBL" id="VSDQ01000332">
    <property type="protein sequence ID" value="TYA86808.1"/>
    <property type="molecule type" value="Genomic_DNA"/>
</dbReference>
<dbReference type="RefSeq" id="WP_148540232.1">
    <property type="nucleotide sequence ID" value="NZ_VSDQ01000332.1"/>
</dbReference>